<name>A6JHT0_RAT</name>
<dbReference type="AlphaFoldDB" id="A6JHT0"/>
<organism evidence="1 2">
    <name type="scientific">Rattus norvegicus</name>
    <name type="common">Rat</name>
    <dbReference type="NCBI Taxonomy" id="10116"/>
    <lineage>
        <taxon>Eukaryota</taxon>
        <taxon>Metazoa</taxon>
        <taxon>Chordata</taxon>
        <taxon>Craniata</taxon>
        <taxon>Vertebrata</taxon>
        <taxon>Euteleostomi</taxon>
        <taxon>Mammalia</taxon>
        <taxon>Eutheria</taxon>
        <taxon>Euarchontoglires</taxon>
        <taxon>Glires</taxon>
        <taxon>Rodentia</taxon>
        <taxon>Myomorpha</taxon>
        <taxon>Muroidea</taxon>
        <taxon>Muridae</taxon>
        <taxon>Murinae</taxon>
        <taxon>Rattus</taxon>
    </lineage>
</organism>
<accession>A6JHT0</accession>
<protein>
    <submittedName>
        <fullName evidence="1">RCG63253</fullName>
    </submittedName>
</protein>
<evidence type="ECO:0000313" key="2">
    <source>
        <dbReference type="Proteomes" id="UP000234681"/>
    </source>
</evidence>
<gene>
    <name evidence="1" type="ORF">rCG_63253</name>
</gene>
<reference evidence="2" key="1">
    <citation type="submission" date="2005-09" db="EMBL/GenBank/DDBJ databases">
        <authorList>
            <person name="Mural R.J."/>
            <person name="Li P.W."/>
            <person name="Adams M.D."/>
            <person name="Amanatides P.G."/>
            <person name="Baden-Tillson H."/>
            <person name="Barnstead M."/>
            <person name="Chin S.H."/>
            <person name="Dew I."/>
            <person name="Evans C.A."/>
            <person name="Ferriera S."/>
            <person name="Flanigan M."/>
            <person name="Fosler C."/>
            <person name="Glodek A."/>
            <person name="Gu Z."/>
            <person name="Holt R.A."/>
            <person name="Jennings D."/>
            <person name="Kraft C.L."/>
            <person name="Lu F."/>
            <person name="Nguyen T."/>
            <person name="Nusskern D.R."/>
            <person name="Pfannkoch C.M."/>
            <person name="Sitter C."/>
            <person name="Sutton G.G."/>
            <person name="Venter J.C."/>
            <person name="Wang Z."/>
            <person name="Woodage T."/>
            <person name="Zheng X.H."/>
            <person name="Zhong F."/>
        </authorList>
    </citation>
    <scope>NUCLEOTIDE SEQUENCE [LARGE SCALE GENOMIC DNA]</scope>
    <source>
        <strain>BN</strain>
        <strain evidence="2">Sprague-Dawley</strain>
    </source>
</reference>
<dbReference type="EMBL" id="CH473986">
    <property type="protein sequence ID" value="EDL94404.1"/>
    <property type="molecule type" value="Genomic_DNA"/>
</dbReference>
<proteinExistence type="predicted"/>
<dbReference type="Proteomes" id="UP000234681">
    <property type="component" value="Chromosome 1"/>
</dbReference>
<sequence>MVPCKYYNAAPYYCVTGCRGVFRRRERYQDLKLPIGPMYSLLLFLRNAYLSHCG</sequence>
<evidence type="ECO:0000313" key="1">
    <source>
        <dbReference type="EMBL" id="EDL94404.1"/>
    </source>
</evidence>